<evidence type="ECO:0000313" key="3">
    <source>
        <dbReference type="Proteomes" id="UP000194137"/>
    </source>
</evidence>
<feature type="compositionally biased region" description="Polar residues" evidence="1">
    <location>
        <begin position="168"/>
        <end position="183"/>
    </location>
</feature>
<feature type="region of interest" description="Disordered" evidence="1">
    <location>
        <begin position="118"/>
        <end position="190"/>
    </location>
</feature>
<evidence type="ECO:0000313" key="2">
    <source>
        <dbReference type="EMBL" id="ARP98281.1"/>
    </source>
</evidence>
<dbReference type="AlphaFoldDB" id="A0A1W6ZLP6"/>
<dbReference type="STRING" id="1235591.CAK95_03645"/>
<proteinExistence type="predicted"/>
<gene>
    <name evidence="2" type="ORF">CAK95_03645</name>
</gene>
<dbReference type="InterPro" id="IPR036388">
    <property type="entry name" value="WH-like_DNA-bd_sf"/>
</dbReference>
<dbReference type="Proteomes" id="UP000194137">
    <property type="component" value="Chromosome"/>
</dbReference>
<dbReference type="KEGG" id="psin:CAK95_03645"/>
<evidence type="ECO:0008006" key="4">
    <source>
        <dbReference type="Google" id="ProtNLM"/>
    </source>
</evidence>
<dbReference type="InterPro" id="IPR036390">
    <property type="entry name" value="WH_DNA-bd_sf"/>
</dbReference>
<name>A0A1W6ZLP6_9HYPH</name>
<evidence type="ECO:0000256" key="1">
    <source>
        <dbReference type="SAM" id="MobiDB-lite"/>
    </source>
</evidence>
<dbReference type="Pfam" id="PF13730">
    <property type="entry name" value="HTH_36"/>
    <property type="match status" value="1"/>
</dbReference>
<accession>A0A1W6ZLP6</accession>
<dbReference type="Gene3D" id="1.10.10.10">
    <property type="entry name" value="Winged helix-like DNA-binding domain superfamily/Winged helix DNA-binding domain"/>
    <property type="match status" value="1"/>
</dbReference>
<dbReference type="SUPFAM" id="SSF46785">
    <property type="entry name" value="Winged helix' DNA-binding domain"/>
    <property type="match status" value="1"/>
</dbReference>
<organism evidence="2 3">
    <name type="scientific">Pseudorhodoplanes sinuspersici</name>
    <dbReference type="NCBI Taxonomy" id="1235591"/>
    <lineage>
        <taxon>Bacteria</taxon>
        <taxon>Pseudomonadati</taxon>
        <taxon>Pseudomonadota</taxon>
        <taxon>Alphaproteobacteria</taxon>
        <taxon>Hyphomicrobiales</taxon>
        <taxon>Pseudorhodoplanes</taxon>
    </lineage>
</organism>
<feature type="compositionally biased region" description="Low complexity" evidence="1">
    <location>
        <begin position="141"/>
        <end position="152"/>
    </location>
</feature>
<sequence length="272" mass="30900">MRAIRKEGRMRPQRLDTTLAFKAINLAPTLSGTDKRVICAILDHYNRETGQCDPSLTTIAELLGIHRRTVIRAIDRIVQLGFFRRIRHGGHFHRNFYVPNWARFRALEAQWKDQKQQHRERIRGVNLSPFQGRESHLAGDSSATQSSSNNISRKTCNLSLANREHDQTSSLSNITRQRPQSLSRPVHVENASSRQAALNAAQRRWDNAILKRFAGHPIYSDIVGAIDQSLSDAATQSEMDKPGSGFWYVMEKLVEREVVPRTHLKSSTPGDT</sequence>
<dbReference type="EMBL" id="CP021112">
    <property type="protein sequence ID" value="ARP98281.1"/>
    <property type="molecule type" value="Genomic_DNA"/>
</dbReference>
<protein>
    <recommendedName>
        <fullName evidence="4">Helix-turn-helix domain-containing protein</fullName>
    </recommendedName>
</protein>
<keyword evidence="3" id="KW-1185">Reference proteome</keyword>
<reference evidence="2 3" key="1">
    <citation type="submission" date="2017-05" db="EMBL/GenBank/DDBJ databases">
        <title>Full genome sequence of Pseudorhodoplanes sinuspersici.</title>
        <authorList>
            <person name="Dastgheib S.M.M."/>
            <person name="Shavandi M."/>
            <person name="Tirandaz H."/>
        </authorList>
    </citation>
    <scope>NUCLEOTIDE SEQUENCE [LARGE SCALE GENOMIC DNA]</scope>
    <source>
        <strain evidence="2 3">RIPI110</strain>
    </source>
</reference>